<dbReference type="EMBL" id="JAEVFJ010000022">
    <property type="protein sequence ID" value="KAH8096857.1"/>
    <property type="molecule type" value="Genomic_DNA"/>
</dbReference>
<gene>
    <name evidence="3" type="ORF">BXZ70DRAFT_895581</name>
</gene>
<protein>
    <submittedName>
        <fullName evidence="3">Uncharacterized protein</fullName>
    </submittedName>
</protein>
<organism evidence="3 4">
    <name type="scientific">Cristinia sonorae</name>
    <dbReference type="NCBI Taxonomy" id="1940300"/>
    <lineage>
        <taxon>Eukaryota</taxon>
        <taxon>Fungi</taxon>
        <taxon>Dikarya</taxon>
        <taxon>Basidiomycota</taxon>
        <taxon>Agaricomycotina</taxon>
        <taxon>Agaricomycetes</taxon>
        <taxon>Agaricomycetidae</taxon>
        <taxon>Agaricales</taxon>
        <taxon>Pleurotineae</taxon>
        <taxon>Stephanosporaceae</taxon>
        <taxon>Cristinia</taxon>
    </lineage>
</organism>
<dbReference type="Proteomes" id="UP000813824">
    <property type="component" value="Unassembled WGS sequence"/>
</dbReference>
<feature type="coiled-coil region" evidence="1">
    <location>
        <begin position="121"/>
        <end position="148"/>
    </location>
</feature>
<proteinExistence type="predicted"/>
<dbReference type="AlphaFoldDB" id="A0A8K0ULU0"/>
<feature type="region of interest" description="Disordered" evidence="2">
    <location>
        <begin position="24"/>
        <end position="46"/>
    </location>
</feature>
<evidence type="ECO:0000256" key="1">
    <source>
        <dbReference type="SAM" id="Coils"/>
    </source>
</evidence>
<evidence type="ECO:0000313" key="4">
    <source>
        <dbReference type="Proteomes" id="UP000813824"/>
    </source>
</evidence>
<evidence type="ECO:0000313" key="3">
    <source>
        <dbReference type="EMBL" id="KAH8096857.1"/>
    </source>
</evidence>
<keyword evidence="1" id="KW-0175">Coiled coil</keyword>
<keyword evidence="4" id="KW-1185">Reference proteome</keyword>
<comment type="caution">
    <text evidence="3">The sequence shown here is derived from an EMBL/GenBank/DDBJ whole genome shotgun (WGS) entry which is preliminary data.</text>
</comment>
<reference evidence="3" key="1">
    <citation type="journal article" date="2021" name="New Phytol.">
        <title>Evolutionary innovations through gain and loss of genes in the ectomycorrhizal Boletales.</title>
        <authorList>
            <person name="Wu G."/>
            <person name="Miyauchi S."/>
            <person name="Morin E."/>
            <person name="Kuo A."/>
            <person name="Drula E."/>
            <person name="Varga T."/>
            <person name="Kohler A."/>
            <person name="Feng B."/>
            <person name="Cao Y."/>
            <person name="Lipzen A."/>
            <person name="Daum C."/>
            <person name="Hundley H."/>
            <person name="Pangilinan J."/>
            <person name="Johnson J."/>
            <person name="Barry K."/>
            <person name="LaButti K."/>
            <person name="Ng V."/>
            <person name="Ahrendt S."/>
            <person name="Min B."/>
            <person name="Choi I.G."/>
            <person name="Park H."/>
            <person name="Plett J.M."/>
            <person name="Magnuson J."/>
            <person name="Spatafora J.W."/>
            <person name="Nagy L.G."/>
            <person name="Henrissat B."/>
            <person name="Grigoriev I.V."/>
            <person name="Yang Z.L."/>
            <person name="Xu J."/>
            <person name="Martin F.M."/>
        </authorList>
    </citation>
    <scope>NUCLEOTIDE SEQUENCE</scope>
    <source>
        <strain evidence="3">KKN 215</strain>
    </source>
</reference>
<name>A0A8K0ULU0_9AGAR</name>
<dbReference type="OrthoDB" id="3259063at2759"/>
<accession>A0A8K0ULU0</accession>
<evidence type="ECO:0000256" key="2">
    <source>
        <dbReference type="SAM" id="MobiDB-lite"/>
    </source>
</evidence>
<sequence>MSTSLNALASQFQAASLAIGSDTTFGSQHGRDESSASYRTSVSGDHDDSVSELALARAGVNPQGVETMLSLMMSRLENLERNQARLGGELEHVREELKSLKKGPADEKAKMKGKEVIIESNDVERKDQEEWQKRVEALETKVESIFETLKLEQARLYPRLQNAFVTLNKHPIKPLPVQGSGKAPANFPATKGEFEHLTKERYEQIMKAYSIPVKGDTAAKREAVREFIGLTPPGK</sequence>